<organism evidence="3 4">
    <name type="scientific">Orbilia brochopaga</name>
    <dbReference type="NCBI Taxonomy" id="3140254"/>
    <lineage>
        <taxon>Eukaryota</taxon>
        <taxon>Fungi</taxon>
        <taxon>Dikarya</taxon>
        <taxon>Ascomycota</taxon>
        <taxon>Pezizomycotina</taxon>
        <taxon>Orbiliomycetes</taxon>
        <taxon>Orbiliales</taxon>
        <taxon>Orbiliaceae</taxon>
        <taxon>Orbilia</taxon>
    </lineage>
</organism>
<evidence type="ECO:0000313" key="3">
    <source>
        <dbReference type="EMBL" id="KAK6346825.1"/>
    </source>
</evidence>
<keyword evidence="1" id="KW-1133">Transmembrane helix</keyword>
<dbReference type="AlphaFoldDB" id="A0AAV9UTP8"/>
<dbReference type="Proteomes" id="UP001375240">
    <property type="component" value="Unassembled WGS sequence"/>
</dbReference>
<proteinExistence type="predicted"/>
<feature type="chain" id="PRO_5043664854" evidence="2">
    <location>
        <begin position="19"/>
        <end position="146"/>
    </location>
</feature>
<feature type="signal peptide" evidence="2">
    <location>
        <begin position="1"/>
        <end position="18"/>
    </location>
</feature>
<dbReference type="EMBL" id="JAVHNQ010000005">
    <property type="protein sequence ID" value="KAK6346825.1"/>
    <property type="molecule type" value="Genomic_DNA"/>
</dbReference>
<keyword evidence="1" id="KW-0472">Membrane</keyword>
<reference evidence="3 4" key="1">
    <citation type="submission" date="2019-10" db="EMBL/GenBank/DDBJ databases">
        <authorList>
            <person name="Palmer J.M."/>
        </authorList>
    </citation>
    <scope>NUCLEOTIDE SEQUENCE [LARGE SCALE GENOMIC DNA]</scope>
    <source>
        <strain evidence="3 4">TWF696</strain>
    </source>
</reference>
<accession>A0AAV9UTP8</accession>
<keyword evidence="1" id="KW-0812">Transmembrane</keyword>
<evidence type="ECO:0000313" key="4">
    <source>
        <dbReference type="Proteomes" id="UP001375240"/>
    </source>
</evidence>
<comment type="caution">
    <text evidence="3">The sequence shown here is derived from an EMBL/GenBank/DDBJ whole genome shotgun (WGS) entry which is preliminary data.</text>
</comment>
<protein>
    <submittedName>
        <fullName evidence="3">Uncharacterized protein</fullName>
    </submittedName>
</protein>
<gene>
    <name evidence="3" type="ORF">TWF696_006933</name>
</gene>
<keyword evidence="2" id="KW-0732">Signal</keyword>
<evidence type="ECO:0000256" key="2">
    <source>
        <dbReference type="SAM" id="SignalP"/>
    </source>
</evidence>
<feature type="transmembrane region" description="Helical" evidence="1">
    <location>
        <begin position="121"/>
        <end position="145"/>
    </location>
</feature>
<keyword evidence="4" id="KW-1185">Reference proteome</keyword>
<sequence>MHLPLVLLAGLLGLQALAGPVPVASNNQITTFRHSSHEEDSTSLRQLAGTILKRSIANAPWLHKREAGNEVAKASLVARADAQNNRMIKLSPEELAQLQSLVRSHQQLFTISDVQSPVAKAVLLFIFICCMIAGCVLMMLPAGLLI</sequence>
<name>A0AAV9UTP8_9PEZI</name>
<evidence type="ECO:0000256" key="1">
    <source>
        <dbReference type="SAM" id="Phobius"/>
    </source>
</evidence>